<keyword evidence="1" id="KW-1185">Reference proteome</keyword>
<evidence type="ECO:0008006" key="3">
    <source>
        <dbReference type="Google" id="ProtNLM"/>
    </source>
</evidence>
<accession>A0ABM4TNF9</accession>
<reference evidence="2" key="1">
    <citation type="submission" date="2025-08" db="UniProtKB">
        <authorList>
            <consortium name="RefSeq"/>
        </authorList>
    </citation>
    <scope>IDENTIFICATION</scope>
</reference>
<dbReference type="GeneID" id="139352765"/>
<evidence type="ECO:0000313" key="1">
    <source>
        <dbReference type="Proteomes" id="UP001652628"/>
    </source>
</evidence>
<evidence type="ECO:0000313" key="2">
    <source>
        <dbReference type="RefSeq" id="XP_070851496.1"/>
    </source>
</evidence>
<protein>
    <recommendedName>
        <fullName evidence="3">Reverse transcriptase</fullName>
    </recommendedName>
</protein>
<organism evidence="1 2">
    <name type="scientific">Drosophila suzukii</name>
    <name type="common">Spotted-wing drosophila fruit fly</name>
    <dbReference type="NCBI Taxonomy" id="28584"/>
    <lineage>
        <taxon>Eukaryota</taxon>
        <taxon>Metazoa</taxon>
        <taxon>Ecdysozoa</taxon>
        <taxon>Arthropoda</taxon>
        <taxon>Hexapoda</taxon>
        <taxon>Insecta</taxon>
        <taxon>Pterygota</taxon>
        <taxon>Neoptera</taxon>
        <taxon>Endopterygota</taxon>
        <taxon>Diptera</taxon>
        <taxon>Brachycera</taxon>
        <taxon>Muscomorpha</taxon>
        <taxon>Ephydroidea</taxon>
        <taxon>Drosophilidae</taxon>
        <taxon>Drosophila</taxon>
        <taxon>Sophophora</taxon>
    </lineage>
</organism>
<sequence>MIDNRLSYKEHLEYANKKAAATARSLAWILLNTRGPKQERRKLIPSYMSGVARTHRLCATRISCAFRTISEKAALVIAGLVSVQELVRVAVEVEETVTSSDDQTRREARRPARERSISRWQERWDSTTSGRWTHVLIPVLSPWLERRHEQVYFYLTQILSGHECFRSYLKKYGHDTSDNCPSCGSGIEEDARHVLYECVRFVEDRTAQETTTGVSTSPSTLVPNMLRGQMEWDATAKFTASRHRIVTLIQLHKIRFVIQRHRIVSYIQLYRIRFVIQRYRIVTLIQLHKIRFVIQRHRIVSFIQLHKIRFFI</sequence>
<gene>
    <name evidence="2" type="primary">LOC139352765</name>
</gene>
<dbReference type="RefSeq" id="XP_070851496.1">
    <property type="nucleotide sequence ID" value="XM_070995395.1"/>
</dbReference>
<dbReference type="Proteomes" id="UP001652628">
    <property type="component" value="Chromosome 3"/>
</dbReference>
<name>A0ABM4TNF9_DROSZ</name>
<proteinExistence type="predicted"/>